<keyword evidence="4 5" id="KW-0472">Membrane</keyword>
<feature type="transmembrane region" description="Helical" evidence="5">
    <location>
        <begin position="43"/>
        <end position="64"/>
    </location>
</feature>
<name>A0A485M5H8_9ZZZZ</name>
<keyword evidence="2 5" id="KW-0812">Transmembrane</keyword>
<evidence type="ECO:0000256" key="5">
    <source>
        <dbReference type="SAM" id="Phobius"/>
    </source>
</evidence>
<accession>A0A485M5H8</accession>
<proteinExistence type="inferred from homology"/>
<dbReference type="AlphaFoldDB" id="A0A485M5H8"/>
<gene>
    <name evidence="6" type="ORF">SCFA_90031</name>
</gene>
<keyword evidence="1" id="KW-1003">Cell membrane</keyword>
<reference evidence="6" key="1">
    <citation type="submission" date="2019-03" db="EMBL/GenBank/DDBJ databases">
        <authorList>
            <person name="Hao L."/>
        </authorList>
    </citation>
    <scope>NUCLEOTIDE SEQUENCE</scope>
</reference>
<organism evidence="6">
    <name type="scientific">anaerobic digester metagenome</name>
    <dbReference type="NCBI Taxonomy" id="1263854"/>
    <lineage>
        <taxon>unclassified sequences</taxon>
        <taxon>metagenomes</taxon>
        <taxon>ecological metagenomes</taxon>
    </lineage>
</organism>
<evidence type="ECO:0000256" key="1">
    <source>
        <dbReference type="ARBA" id="ARBA00022475"/>
    </source>
</evidence>
<evidence type="ECO:0000256" key="4">
    <source>
        <dbReference type="ARBA" id="ARBA00023136"/>
    </source>
</evidence>
<evidence type="ECO:0000313" key="6">
    <source>
        <dbReference type="EMBL" id="VFU18822.1"/>
    </source>
</evidence>
<dbReference type="EMBL" id="CAADRM010000158">
    <property type="protein sequence ID" value="VFU18822.1"/>
    <property type="molecule type" value="Genomic_DNA"/>
</dbReference>
<evidence type="ECO:0000256" key="2">
    <source>
        <dbReference type="ARBA" id="ARBA00022692"/>
    </source>
</evidence>
<evidence type="ECO:0000256" key="3">
    <source>
        <dbReference type="ARBA" id="ARBA00022989"/>
    </source>
</evidence>
<dbReference type="InterPro" id="IPR009760">
    <property type="entry name" value="DUF1328"/>
</dbReference>
<protein>
    <submittedName>
        <fullName evidence="6">Uncharacterized protein</fullName>
    </submittedName>
</protein>
<keyword evidence="3 5" id="KW-1133">Transmembrane helix</keyword>
<dbReference type="HAMAP" id="MF_01361">
    <property type="entry name" value="UPF0391"/>
    <property type="match status" value="1"/>
</dbReference>
<feature type="transmembrane region" description="Helical" evidence="5">
    <location>
        <begin position="16"/>
        <end position="37"/>
    </location>
</feature>
<dbReference type="GO" id="GO:0005886">
    <property type="term" value="C:plasma membrane"/>
    <property type="evidence" value="ECO:0007669"/>
    <property type="project" value="InterPro"/>
</dbReference>
<sequence>MTGERGIMADNDPRSILKLWALVFLVLAVIAAIYGMAGDAAGAVRISLILFALFLALMAGVFLIGRRPAA</sequence>